<evidence type="ECO:0000313" key="3">
    <source>
        <dbReference type="Proteomes" id="UP000821866"/>
    </source>
</evidence>
<comment type="caution">
    <text evidence="2">The sequence shown here is derived from an EMBL/GenBank/DDBJ whole genome shotgun (WGS) entry which is preliminary data.</text>
</comment>
<keyword evidence="3" id="KW-1185">Reference proteome</keyword>
<sequence>MYAPIIVPRANDRKAACQKIRTKAIKKATHAQENQKRHYDRRRRPAPTYTIGDEVWLQRGTSVPGKKLLPKFDRPFIITQRVGENICRVNTSDANFTLDKRKRNNFAVRVSRLKKAVVPLQVQ</sequence>
<protein>
    <recommendedName>
        <fullName evidence="4">Tick transposon</fullName>
    </recommendedName>
</protein>
<name>A0A9J6CZX4_RHIMP</name>
<dbReference type="AlphaFoldDB" id="A0A9J6CZX4"/>
<organism evidence="2 3">
    <name type="scientific">Rhipicephalus microplus</name>
    <name type="common">Cattle tick</name>
    <name type="synonym">Boophilus microplus</name>
    <dbReference type="NCBI Taxonomy" id="6941"/>
    <lineage>
        <taxon>Eukaryota</taxon>
        <taxon>Metazoa</taxon>
        <taxon>Ecdysozoa</taxon>
        <taxon>Arthropoda</taxon>
        <taxon>Chelicerata</taxon>
        <taxon>Arachnida</taxon>
        <taxon>Acari</taxon>
        <taxon>Parasitiformes</taxon>
        <taxon>Ixodida</taxon>
        <taxon>Ixodoidea</taxon>
        <taxon>Ixodidae</taxon>
        <taxon>Rhipicephalinae</taxon>
        <taxon>Rhipicephalus</taxon>
        <taxon>Boophilus</taxon>
    </lineage>
</organism>
<evidence type="ECO:0008006" key="4">
    <source>
        <dbReference type="Google" id="ProtNLM"/>
    </source>
</evidence>
<feature type="region of interest" description="Disordered" evidence="1">
    <location>
        <begin position="26"/>
        <end position="46"/>
    </location>
</feature>
<evidence type="ECO:0000313" key="2">
    <source>
        <dbReference type="EMBL" id="KAH7964206.1"/>
    </source>
</evidence>
<accession>A0A9J6CZX4</accession>
<dbReference type="Proteomes" id="UP000821866">
    <property type="component" value="Unassembled WGS sequence"/>
</dbReference>
<proteinExistence type="predicted"/>
<gene>
    <name evidence="2" type="ORF">HPB51_027556</name>
</gene>
<dbReference type="EMBL" id="JABSTU010004135">
    <property type="protein sequence ID" value="KAH7964206.1"/>
    <property type="molecule type" value="Genomic_DNA"/>
</dbReference>
<evidence type="ECO:0000256" key="1">
    <source>
        <dbReference type="SAM" id="MobiDB-lite"/>
    </source>
</evidence>
<reference evidence="2" key="2">
    <citation type="submission" date="2021-09" db="EMBL/GenBank/DDBJ databases">
        <authorList>
            <person name="Jia N."/>
            <person name="Wang J."/>
            <person name="Shi W."/>
            <person name="Du L."/>
            <person name="Sun Y."/>
            <person name="Zhan W."/>
            <person name="Jiang J."/>
            <person name="Wang Q."/>
            <person name="Zhang B."/>
            <person name="Ji P."/>
            <person name="Sakyi L.B."/>
            <person name="Cui X."/>
            <person name="Yuan T."/>
            <person name="Jiang B."/>
            <person name="Yang W."/>
            <person name="Lam T.T.-Y."/>
            <person name="Chang Q."/>
            <person name="Ding S."/>
            <person name="Wang X."/>
            <person name="Zhu J."/>
            <person name="Ruan X."/>
            <person name="Zhao L."/>
            <person name="Wei J."/>
            <person name="Que T."/>
            <person name="Du C."/>
            <person name="Cheng J."/>
            <person name="Dai P."/>
            <person name="Han X."/>
            <person name="Huang E."/>
            <person name="Gao Y."/>
            <person name="Liu J."/>
            <person name="Shao H."/>
            <person name="Ye R."/>
            <person name="Li L."/>
            <person name="Wei W."/>
            <person name="Wang X."/>
            <person name="Wang C."/>
            <person name="Huo Q."/>
            <person name="Li W."/>
            <person name="Guo W."/>
            <person name="Chen H."/>
            <person name="Chen S."/>
            <person name="Zhou L."/>
            <person name="Zhou L."/>
            <person name="Ni X."/>
            <person name="Tian J."/>
            <person name="Zhou Y."/>
            <person name="Sheng Y."/>
            <person name="Liu T."/>
            <person name="Pan Y."/>
            <person name="Xia L."/>
            <person name="Li J."/>
            <person name="Zhao F."/>
            <person name="Cao W."/>
        </authorList>
    </citation>
    <scope>NUCLEOTIDE SEQUENCE</scope>
    <source>
        <strain evidence="2">Rmic-2018</strain>
        <tissue evidence="2">Larvae</tissue>
    </source>
</reference>
<reference evidence="2" key="1">
    <citation type="journal article" date="2020" name="Cell">
        <title>Large-Scale Comparative Analyses of Tick Genomes Elucidate Their Genetic Diversity and Vector Capacities.</title>
        <authorList>
            <consortium name="Tick Genome and Microbiome Consortium (TIGMIC)"/>
            <person name="Jia N."/>
            <person name="Wang J."/>
            <person name="Shi W."/>
            <person name="Du L."/>
            <person name="Sun Y."/>
            <person name="Zhan W."/>
            <person name="Jiang J.F."/>
            <person name="Wang Q."/>
            <person name="Zhang B."/>
            <person name="Ji P."/>
            <person name="Bell-Sakyi L."/>
            <person name="Cui X.M."/>
            <person name="Yuan T.T."/>
            <person name="Jiang B.G."/>
            <person name="Yang W.F."/>
            <person name="Lam T.T."/>
            <person name="Chang Q.C."/>
            <person name="Ding S.J."/>
            <person name="Wang X.J."/>
            <person name="Zhu J.G."/>
            <person name="Ruan X.D."/>
            <person name="Zhao L."/>
            <person name="Wei J.T."/>
            <person name="Ye R.Z."/>
            <person name="Que T.C."/>
            <person name="Du C.H."/>
            <person name="Zhou Y.H."/>
            <person name="Cheng J.X."/>
            <person name="Dai P.F."/>
            <person name="Guo W.B."/>
            <person name="Han X.H."/>
            <person name="Huang E.J."/>
            <person name="Li L.F."/>
            <person name="Wei W."/>
            <person name="Gao Y.C."/>
            <person name="Liu J.Z."/>
            <person name="Shao H.Z."/>
            <person name="Wang X."/>
            <person name="Wang C.C."/>
            <person name="Yang T.C."/>
            <person name="Huo Q.B."/>
            <person name="Li W."/>
            <person name="Chen H.Y."/>
            <person name="Chen S.E."/>
            <person name="Zhou L.G."/>
            <person name="Ni X.B."/>
            <person name="Tian J.H."/>
            <person name="Sheng Y."/>
            <person name="Liu T."/>
            <person name="Pan Y.S."/>
            <person name="Xia L.Y."/>
            <person name="Li J."/>
            <person name="Zhao F."/>
            <person name="Cao W.C."/>
        </authorList>
    </citation>
    <scope>NUCLEOTIDE SEQUENCE</scope>
    <source>
        <strain evidence="2">Rmic-2018</strain>
    </source>
</reference>